<accession>X1NUH3</accession>
<feature type="non-terminal residue" evidence="1">
    <location>
        <position position="39"/>
    </location>
</feature>
<organism evidence="1">
    <name type="scientific">marine sediment metagenome</name>
    <dbReference type="NCBI Taxonomy" id="412755"/>
    <lineage>
        <taxon>unclassified sequences</taxon>
        <taxon>metagenomes</taxon>
        <taxon>ecological metagenomes</taxon>
    </lineage>
</organism>
<proteinExistence type="predicted"/>
<evidence type="ECO:0000313" key="1">
    <source>
        <dbReference type="EMBL" id="GAI47258.1"/>
    </source>
</evidence>
<protein>
    <submittedName>
        <fullName evidence="1">Uncharacterized protein</fullName>
    </submittedName>
</protein>
<name>X1NUH3_9ZZZZ</name>
<dbReference type="AlphaFoldDB" id="X1NUH3"/>
<dbReference type="EMBL" id="BARV01038337">
    <property type="protein sequence ID" value="GAI47258.1"/>
    <property type="molecule type" value="Genomic_DNA"/>
</dbReference>
<gene>
    <name evidence="1" type="ORF">S06H3_59092</name>
</gene>
<reference evidence="1" key="1">
    <citation type="journal article" date="2014" name="Front. Microbiol.">
        <title>High frequency of phylogenetically diverse reductive dehalogenase-homologous genes in deep subseafloor sedimentary metagenomes.</title>
        <authorList>
            <person name="Kawai M."/>
            <person name="Futagami T."/>
            <person name="Toyoda A."/>
            <person name="Takaki Y."/>
            <person name="Nishi S."/>
            <person name="Hori S."/>
            <person name="Arai W."/>
            <person name="Tsubouchi T."/>
            <person name="Morono Y."/>
            <person name="Uchiyama I."/>
            <person name="Ito T."/>
            <person name="Fujiyama A."/>
            <person name="Inagaki F."/>
            <person name="Takami H."/>
        </authorList>
    </citation>
    <scope>NUCLEOTIDE SEQUENCE</scope>
    <source>
        <strain evidence="1">Expedition CK06-06</strain>
    </source>
</reference>
<comment type="caution">
    <text evidence="1">The sequence shown here is derived from an EMBL/GenBank/DDBJ whole genome shotgun (WGS) entry which is preliminary data.</text>
</comment>
<sequence>MDLDKDELLKKYSSNLPDSKYRKHYQSYAQNFLAYADSL</sequence>